<dbReference type="PROSITE" id="PS51257">
    <property type="entry name" value="PROKAR_LIPOPROTEIN"/>
    <property type="match status" value="1"/>
</dbReference>
<evidence type="ECO:0008006" key="3">
    <source>
        <dbReference type="Google" id="ProtNLM"/>
    </source>
</evidence>
<accession>A0AB38CX24</accession>
<proteinExistence type="predicted"/>
<comment type="caution">
    <text evidence="1">The sequence shown here is derived from an EMBL/GenBank/DDBJ whole genome shotgun (WGS) entry which is preliminary data.</text>
</comment>
<gene>
    <name evidence="1" type="ORF">SAMEA2070301_01763</name>
</gene>
<name>A0AB38CX24_9MYCO</name>
<dbReference type="AlphaFoldDB" id="A0AB38CX24"/>
<protein>
    <recommendedName>
        <fullName evidence="3">Lipoprotein</fullName>
    </recommendedName>
</protein>
<sequence length="261" mass="27804">MKTVLAGVIFSVTLAGCAGQQQIPPTPVVQPAQTVPAAVLSDECPTDRSPWAFDRAPGMPADPHGVIGKSWPQGDSCALTAASMRFIAMDSHGQFRVPDTRGRILHNAAWVGRELEVAAGGFLHVRIPDGMGVTRRTAINALFDASRAVRDTKEQVVGIAASAAATADARQGSFDDQDAKDFRTRVLKVREALDARLSEIGQAVMDKLVPGAQAGRESYLVWGPDTGNVMVPVDPQGHQLDWNTRKLVLGAPVVPMPPIET</sequence>
<evidence type="ECO:0000313" key="1">
    <source>
        <dbReference type="EMBL" id="SIA64930.1"/>
    </source>
</evidence>
<reference evidence="1 2" key="1">
    <citation type="submission" date="2016-11" db="EMBL/GenBank/DDBJ databases">
        <authorList>
            <consortium name="Pathogen Informatics"/>
        </authorList>
    </citation>
    <scope>NUCLEOTIDE SEQUENCE [LARGE SCALE GENOMIC DNA]</scope>
    <source>
        <strain evidence="1 2">104</strain>
    </source>
</reference>
<organism evidence="1 2">
    <name type="scientific">Mycobacteroides abscessus subsp. abscessus</name>
    <dbReference type="NCBI Taxonomy" id="1185650"/>
    <lineage>
        <taxon>Bacteria</taxon>
        <taxon>Bacillati</taxon>
        <taxon>Actinomycetota</taxon>
        <taxon>Actinomycetes</taxon>
        <taxon>Mycobacteriales</taxon>
        <taxon>Mycobacteriaceae</taxon>
        <taxon>Mycobacteroides</taxon>
        <taxon>Mycobacteroides abscessus</taxon>
    </lineage>
</organism>
<dbReference type="Proteomes" id="UP000185210">
    <property type="component" value="Unassembled WGS sequence"/>
</dbReference>
<dbReference type="EMBL" id="FSHM01000002">
    <property type="protein sequence ID" value="SIA64930.1"/>
    <property type="molecule type" value="Genomic_DNA"/>
</dbReference>
<evidence type="ECO:0000313" key="2">
    <source>
        <dbReference type="Proteomes" id="UP000185210"/>
    </source>
</evidence>